<dbReference type="OrthoDB" id="2270197at2759"/>
<dbReference type="InParanoid" id="A0A168KZT9"/>
<evidence type="ECO:0000256" key="1">
    <source>
        <dbReference type="SAM" id="MobiDB-lite"/>
    </source>
</evidence>
<feature type="region of interest" description="Disordered" evidence="1">
    <location>
        <begin position="1"/>
        <end position="23"/>
    </location>
</feature>
<organism evidence="2">
    <name type="scientific">Absidia glauca</name>
    <name type="common">Pin mould</name>
    <dbReference type="NCBI Taxonomy" id="4829"/>
    <lineage>
        <taxon>Eukaryota</taxon>
        <taxon>Fungi</taxon>
        <taxon>Fungi incertae sedis</taxon>
        <taxon>Mucoromycota</taxon>
        <taxon>Mucoromycotina</taxon>
        <taxon>Mucoromycetes</taxon>
        <taxon>Mucorales</taxon>
        <taxon>Cunninghamellaceae</taxon>
        <taxon>Absidia</taxon>
    </lineage>
</organism>
<name>A0A168KZT9_ABSGL</name>
<dbReference type="OMA" id="HSFWNDN"/>
<protein>
    <submittedName>
        <fullName evidence="2">Uncharacterized protein</fullName>
    </submittedName>
</protein>
<evidence type="ECO:0000313" key="2">
    <source>
        <dbReference type="EMBL" id="SAL95769.1"/>
    </source>
</evidence>
<sequence>MKHSSLSEPTHPLTKEPSKPKLKPLCENIFDVPRSGLLDVLETLQEAFWTDEPDPPLYHPSPITHNANLDHDPPLKTTSLADSKISPPILKRQRLNKQATLTSPAGTDYIQPTSPSPPSSPSHDTTALKNAALAIALKKSEQVALKRSKLVALKKSKLVALKKSEQVAPKESVGAAAPPREGRLKLWTVKWLLVKQLKSPPAEYKEKEVMALWQRFQTQGTPTEIRHLANYLYPVAYGMRRYTMAQSLQPLAE</sequence>
<evidence type="ECO:0000313" key="3">
    <source>
        <dbReference type="Proteomes" id="UP000078561"/>
    </source>
</evidence>
<feature type="region of interest" description="Disordered" evidence="1">
    <location>
        <begin position="52"/>
        <end position="125"/>
    </location>
</feature>
<proteinExistence type="predicted"/>
<accession>A0A168KZT9</accession>
<reference evidence="2" key="1">
    <citation type="submission" date="2016-04" db="EMBL/GenBank/DDBJ databases">
        <authorList>
            <person name="Evans L.H."/>
            <person name="Alamgir A."/>
            <person name="Owens N."/>
            <person name="Weber N.D."/>
            <person name="Virtaneva K."/>
            <person name="Barbian K."/>
            <person name="Babar A."/>
            <person name="Rosenke K."/>
        </authorList>
    </citation>
    <scope>NUCLEOTIDE SEQUENCE [LARGE SCALE GENOMIC DNA]</scope>
    <source>
        <strain evidence="2">CBS 101.48</strain>
    </source>
</reference>
<gene>
    <name evidence="2" type="primary">ABSGL_01110.1 scaffold 1223</name>
</gene>
<keyword evidence="3" id="KW-1185">Reference proteome</keyword>
<dbReference type="AlphaFoldDB" id="A0A168KZT9"/>
<dbReference type="EMBL" id="LT550481">
    <property type="protein sequence ID" value="SAL95769.1"/>
    <property type="molecule type" value="Genomic_DNA"/>
</dbReference>
<dbReference type="Proteomes" id="UP000078561">
    <property type="component" value="Unassembled WGS sequence"/>
</dbReference>
<feature type="compositionally biased region" description="Polar residues" evidence="1">
    <location>
        <begin position="96"/>
        <end position="105"/>
    </location>
</feature>